<dbReference type="STRING" id="1526571.AT746_16070"/>
<dbReference type="GO" id="GO:0015031">
    <property type="term" value="P:protein transport"/>
    <property type="evidence" value="ECO:0007669"/>
    <property type="project" value="UniProtKB-KW"/>
</dbReference>
<evidence type="ECO:0000256" key="6">
    <source>
        <dbReference type="ARBA" id="ARBA00023136"/>
    </source>
</evidence>
<dbReference type="GO" id="GO:0022857">
    <property type="term" value="F:transmembrane transporter activity"/>
    <property type="evidence" value="ECO:0007669"/>
    <property type="project" value="InterPro"/>
</dbReference>
<reference evidence="8 9" key="1">
    <citation type="submission" date="2015-12" db="EMBL/GenBank/DDBJ databases">
        <title>Complete genome of Lacimicrobium alkaliphilum KCTC 32984.</title>
        <authorList>
            <person name="Kim S.-G."/>
            <person name="Lee Y.-J."/>
        </authorList>
    </citation>
    <scope>NUCLEOTIDE SEQUENCE [LARGE SCALE GENOMIC DNA]</scope>
    <source>
        <strain evidence="8 9">YelD216</strain>
    </source>
</reference>
<dbReference type="KEGG" id="lal:AT746_16070"/>
<comment type="similarity">
    <text evidence="2 7">Belongs to the ExbD/TolR family.</text>
</comment>
<keyword evidence="6" id="KW-0472">Membrane</keyword>
<gene>
    <name evidence="8" type="ORF">AT746_16070</name>
</gene>
<dbReference type="AlphaFoldDB" id="A0A0U2QPQ8"/>
<keyword evidence="7" id="KW-0653">Protein transport</keyword>
<evidence type="ECO:0000256" key="3">
    <source>
        <dbReference type="ARBA" id="ARBA00022475"/>
    </source>
</evidence>
<dbReference type="GO" id="GO:0005886">
    <property type="term" value="C:plasma membrane"/>
    <property type="evidence" value="ECO:0007669"/>
    <property type="project" value="UniProtKB-SubCell"/>
</dbReference>
<proteinExistence type="inferred from homology"/>
<evidence type="ECO:0000256" key="1">
    <source>
        <dbReference type="ARBA" id="ARBA00004162"/>
    </source>
</evidence>
<evidence type="ECO:0000313" key="9">
    <source>
        <dbReference type="Proteomes" id="UP000068447"/>
    </source>
</evidence>
<evidence type="ECO:0000256" key="5">
    <source>
        <dbReference type="ARBA" id="ARBA00022989"/>
    </source>
</evidence>
<keyword evidence="4 7" id="KW-0812">Transmembrane</keyword>
<keyword evidence="3" id="KW-1003">Cell membrane</keyword>
<evidence type="ECO:0000256" key="7">
    <source>
        <dbReference type="RuleBase" id="RU003879"/>
    </source>
</evidence>
<sequence length="132" mass="14818">MKKKHGSESEDASIDMTPMLDIVFIMLIFFIVTTSFVKEKGLIVNRPDDQQQTNKPSKNVSIRIDENGFIYMNNRQIDIKRVEANVQTFLAENNTDSAVVQAAEKTKHGVVVEVLNQITRAGVPKLSVVVKN</sequence>
<keyword evidence="5" id="KW-1133">Transmembrane helix</keyword>
<evidence type="ECO:0000313" key="8">
    <source>
        <dbReference type="EMBL" id="ALS99627.1"/>
    </source>
</evidence>
<comment type="subcellular location">
    <subcellularLocation>
        <location evidence="1">Cell membrane</location>
        <topology evidence="1">Single-pass membrane protein</topology>
    </subcellularLocation>
    <subcellularLocation>
        <location evidence="7">Cell membrane</location>
        <topology evidence="7">Single-pass type II membrane protein</topology>
    </subcellularLocation>
</comment>
<name>A0A0U2QPQ8_9ALTE</name>
<dbReference type="PANTHER" id="PTHR30558:SF13">
    <property type="entry name" value="BIOPOLYMER TRANSPORT PROTEIN EXBD2"/>
    <property type="match status" value="1"/>
</dbReference>
<dbReference type="Gene3D" id="3.30.420.270">
    <property type="match status" value="1"/>
</dbReference>
<protein>
    <submittedName>
        <fullName evidence="8">Biopolymer transporter ExbD</fullName>
    </submittedName>
</protein>
<dbReference type="Pfam" id="PF02472">
    <property type="entry name" value="ExbD"/>
    <property type="match status" value="1"/>
</dbReference>
<dbReference type="OrthoDB" id="9793581at2"/>
<dbReference type="RefSeq" id="WP_062482340.1">
    <property type="nucleotide sequence ID" value="NZ_BMGJ01000007.1"/>
</dbReference>
<dbReference type="PANTHER" id="PTHR30558">
    <property type="entry name" value="EXBD MEMBRANE COMPONENT OF PMF-DRIVEN MACROMOLECULE IMPORT SYSTEM"/>
    <property type="match status" value="1"/>
</dbReference>
<dbReference type="EMBL" id="CP013650">
    <property type="protein sequence ID" value="ALS99627.1"/>
    <property type="molecule type" value="Genomic_DNA"/>
</dbReference>
<keyword evidence="9" id="KW-1185">Reference proteome</keyword>
<accession>A0A0U2QPQ8</accession>
<dbReference type="Proteomes" id="UP000068447">
    <property type="component" value="Chromosome"/>
</dbReference>
<organism evidence="8 9">
    <name type="scientific">Lacimicrobium alkaliphilum</name>
    <dbReference type="NCBI Taxonomy" id="1526571"/>
    <lineage>
        <taxon>Bacteria</taxon>
        <taxon>Pseudomonadati</taxon>
        <taxon>Pseudomonadota</taxon>
        <taxon>Gammaproteobacteria</taxon>
        <taxon>Alteromonadales</taxon>
        <taxon>Alteromonadaceae</taxon>
        <taxon>Lacimicrobium</taxon>
    </lineage>
</organism>
<keyword evidence="7" id="KW-0813">Transport</keyword>
<dbReference type="InterPro" id="IPR003400">
    <property type="entry name" value="ExbD"/>
</dbReference>
<evidence type="ECO:0000256" key="4">
    <source>
        <dbReference type="ARBA" id="ARBA00022692"/>
    </source>
</evidence>
<evidence type="ECO:0000256" key="2">
    <source>
        <dbReference type="ARBA" id="ARBA00005811"/>
    </source>
</evidence>